<dbReference type="Pfam" id="PF00696">
    <property type="entry name" value="AA_kinase"/>
    <property type="match status" value="1"/>
</dbReference>
<evidence type="ECO:0000313" key="8">
    <source>
        <dbReference type="EMBL" id="MBB5218876.1"/>
    </source>
</evidence>
<keyword evidence="9" id="KW-1185">Reference proteome</keyword>
<dbReference type="PIRSF" id="PIRSF000423">
    <property type="entry name" value="ArgA"/>
    <property type="match status" value="1"/>
</dbReference>
<sequence>MKAEIVHGKAEQIRDVIRYIQRFKDALVIIYMDENLIESPLFLSHIKDIAKIHDAGLKVIMIPGASKRIDEILKVSNISWSVHDNCRITGPEAMPLIKMAAFDVSNQVMTALAGEKKTALIGNWVRARGKGVVDGFDFGTNGEIDKLQVDTIQTVLDDGFIPIFPCIGWSAAGKPYNISSVELAKQVAIHLKADKLFYVVPDAEINDSTFSLPENIGLSGEGTVPAMNIEELDSFIETNKNTNGNVSREKIINLLKLAKEACISGVSRVHILNGSLDGTIPCEIFSDFGSGTMIYCNNYGTIRDMGRDDISAVLSVMKPFIDSGILLPRTKEMLNNQIGDYIVYELDGAIRACASLVKYPDGQMEIAGVAVDKTCSHIGIGPKLIEFLVSRATKLKAKSIFLLTTQTADWFETLGFTESTVESLPAKRREIWTPQRSSKVMRLNIK</sequence>
<dbReference type="Proteomes" id="UP000578697">
    <property type="component" value="Unassembled WGS sequence"/>
</dbReference>
<organism evidence="8 9">
    <name type="scientific">Treponema rectale</name>
    <dbReference type="NCBI Taxonomy" id="744512"/>
    <lineage>
        <taxon>Bacteria</taxon>
        <taxon>Pseudomonadati</taxon>
        <taxon>Spirochaetota</taxon>
        <taxon>Spirochaetia</taxon>
        <taxon>Spirochaetales</taxon>
        <taxon>Treponemataceae</taxon>
        <taxon>Treponema</taxon>
    </lineage>
</organism>
<name>A0A840SG38_9SPIR</name>
<comment type="catalytic activity">
    <reaction evidence="6">
        <text>L-glutamate + acetyl-CoA = N-acetyl-L-glutamate + CoA + H(+)</text>
        <dbReference type="Rhea" id="RHEA:24292"/>
        <dbReference type="ChEBI" id="CHEBI:15378"/>
        <dbReference type="ChEBI" id="CHEBI:29985"/>
        <dbReference type="ChEBI" id="CHEBI:44337"/>
        <dbReference type="ChEBI" id="CHEBI:57287"/>
        <dbReference type="ChEBI" id="CHEBI:57288"/>
        <dbReference type="EC" id="2.3.1.1"/>
    </reaction>
</comment>
<gene>
    <name evidence="8" type="ORF">HNP77_001245</name>
</gene>
<reference evidence="8 9" key="1">
    <citation type="submission" date="2020-08" db="EMBL/GenBank/DDBJ databases">
        <title>Genomic Encyclopedia of Type Strains, Phase IV (KMG-IV): sequencing the most valuable type-strain genomes for metagenomic binning, comparative biology and taxonomic classification.</title>
        <authorList>
            <person name="Goeker M."/>
        </authorList>
    </citation>
    <scope>NUCLEOTIDE SEQUENCE [LARGE SCALE GENOMIC DNA]</scope>
    <source>
        <strain evidence="8 9">DSM 103679</strain>
    </source>
</reference>
<dbReference type="GO" id="GO:0006526">
    <property type="term" value="P:L-arginine biosynthetic process"/>
    <property type="evidence" value="ECO:0007669"/>
    <property type="project" value="UniProtKB-UniPathway"/>
</dbReference>
<evidence type="ECO:0000256" key="4">
    <source>
        <dbReference type="ARBA" id="ARBA00022679"/>
    </source>
</evidence>
<dbReference type="PROSITE" id="PS51186">
    <property type="entry name" value="GNAT"/>
    <property type="match status" value="1"/>
</dbReference>
<protein>
    <recommendedName>
        <fullName evidence="3">amino-acid N-acetyltransferase</fullName>
        <ecNumber evidence="3">2.3.1.1</ecNumber>
    </recommendedName>
</protein>
<comment type="pathway">
    <text evidence="1">Amino-acid biosynthesis; L-arginine biosynthesis; N(2)-acetyl-L-ornithine from L-glutamate: step 1/4.</text>
</comment>
<dbReference type="InterPro" id="IPR016181">
    <property type="entry name" value="Acyl_CoA_acyltransferase"/>
</dbReference>
<dbReference type="Pfam" id="PF00583">
    <property type="entry name" value="Acetyltransf_1"/>
    <property type="match status" value="1"/>
</dbReference>
<feature type="domain" description="N-acetyltransferase" evidence="7">
    <location>
        <begin position="300"/>
        <end position="446"/>
    </location>
</feature>
<dbReference type="EMBL" id="JACHFR010000002">
    <property type="protein sequence ID" value="MBB5218876.1"/>
    <property type="molecule type" value="Genomic_DNA"/>
</dbReference>
<dbReference type="InterPro" id="IPR036393">
    <property type="entry name" value="AceGlu_kinase-like_sf"/>
</dbReference>
<comment type="similarity">
    <text evidence="2">Belongs to the acetyltransferase family. ArgA subfamily.</text>
</comment>
<evidence type="ECO:0000256" key="5">
    <source>
        <dbReference type="ARBA" id="ARBA00023315"/>
    </source>
</evidence>
<evidence type="ECO:0000313" key="9">
    <source>
        <dbReference type="Proteomes" id="UP000578697"/>
    </source>
</evidence>
<evidence type="ECO:0000259" key="7">
    <source>
        <dbReference type="PROSITE" id="PS51186"/>
    </source>
</evidence>
<dbReference type="SUPFAM" id="SSF55729">
    <property type="entry name" value="Acyl-CoA N-acyltransferases (Nat)"/>
    <property type="match status" value="1"/>
</dbReference>
<dbReference type="Gene3D" id="3.40.630.30">
    <property type="match status" value="1"/>
</dbReference>
<proteinExistence type="inferred from homology"/>
<dbReference type="UniPathway" id="UPA00068">
    <property type="reaction ID" value="UER00106"/>
</dbReference>
<dbReference type="InterPro" id="IPR010167">
    <property type="entry name" value="NH2A_AcTrfase"/>
</dbReference>
<dbReference type="GO" id="GO:0004042">
    <property type="term" value="F:L-glutamate N-acetyltransferase activity"/>
    <property type="evidence" value="ECO:0007669"/>
    <property type="project" value="InterPro"/>
</dbReference>
<dbReference type="Gene3D" id="3.40.1160.10">
    <property type="entry name" value="Acetylglutamate kinase-like"/>
    <property type="match status" value="1"/>
</dbReference>
<keyword evidence="5 8" id="KW-0012">Acyltransferase</keyword>
<evidence type="ECO:0000256" key="2">
    <source>
        <dbReference type="ARBA" id="ARBA00009145"/>
    </source>
</evidence>
<dbReference type="RefSeq" id="WP_184652316.1">
    <property type="nucleotide sequence ID" value="NZ_JACHFR010000002.1"/>
</dbReference>
<comment type="caution">
    <text evidence="8">The sequence shown here is derived from an EMBL/GenBank/DDBJ whole genome shotgun (WGS) entry which is preliminary data.</text>
</comment>
<dbReference type="NCBIfam" id="TIGR01890">
    <property type="entry name" value="N-Ac-Glu-synth"/>
    <property type="match status" value="1"/>
</dbReference>
<dbReference type="InterPro" id="IPR000182">
    <property type="entry name" value="GNAT_dom"/>
</dbReference>
<dbReference type="InterPro" id="IPR001048">
    <property type="entry name" value="Asp/Glu/Uridylate_kinase"/>
</dbReference>
<keyword evidence="4 8" id="KW-0808">Transferase</keyword>
<dbReference type="EC" id="2.3.1.1" evidence="3"/>
<dbReference type="SUPFAM" id="SSF53633">
    <property type="entry name" value="Carbamate kinase-like"/>
    <property type="match status" value="1"/>
</dbReference>
<dbReference type="PANTHER" id="PTHR30602:SF12">
    <property type="entry name" value="AMINO-ACID ACETYLTRANSFERASE NAGS1, CHLOROPLASTIC-RELATED"/>
    <property type="match status" value="1"/>
</dbReference>
<accession>A0A840SG38</accession>
<dbReference type="CDD" id="cd04301">
    <property type="entry name" value="NAT_SF"/>
    <property type="match status" value="1"/>
</dbReference>
<evidence type="ECO:0000256" key="1">
    <source>
        <dbReference type="ARBA" id="ARBA00004925"/>
    </source>
</evidence>
<dbReference type="AlphaFoldDB" id="A0A840SG38"/>
<evidence type="ECO:0000256" key="6">
    <source>
        <dbReference type="ARBA" id="ARBA00048372"/>
    </source>
</evidence>
<evidence type="ECO:0000256" key="3">
    <source>
        <dbReference type="ARBA" id="ARBA00012697"/>
    </source>
</evidence>
<dbReference type="PANTHER" id="PTHR30602">
    <property type="entry name" value="AMINO-ACID ACETYLTRANSFERASE"/>
    <property type="match status" value="1"/>
</dbReference>
<dbReference type="GO" id="GO:0005737">
    <property type="term" value="C:cytoplasm"/>
    <property type="evidence" value="ECO:0007669"/>
    <property type="project" value="InterPro"/>
</dbReference>